<protein>
    <submittedName>
        <fullName evidence="1">Uncharacterized protein</fullName>
    </submittedName>
</protein>
<keyword evidence="2" id="KW-1185">Reference proteome</keyword>
<organism evidence="1 2">
    <name type="scientific">Gossypium anomalum</name>
    <dbReference type="NCBI Taxonomy" id="47600"/>
    <lineage>
        <taxon>Eukaryota</taxon>
        <taxon>Viridiplantae</taxon>
        <taxon>Streptophyta</taxon>
        <taxon>Embryophyta</taxon>
        <taxon>Tracheophyta</taxon>
        <taxon>Spermatophyta</taxon>
        <taxon>Magnoliopsida</taxon>
        <taxon>eudicotyledons</taxon>
        <taxon>Gunneridae</taxon>
        <taxon>Pentapetalae</taxon>
        <taxon>rosids</taxon>
        <taxon>malvids</taxon>
        <taxon>Malvales</taxon>
        <taxon>Malvaceae</taxon>
        <taxon>Malvoideae</taxon>
        <taxon>Gossypium</taxon>
    </lineage>
</organism>
<dbReference type="GO" id="GO:0017056">
    <property type="term" value="F:structural constituent of nuclear pore"/>
    <property type="evidence" value="ECO:0007669"/>
    <property type="project" value="InterPro"/>
</dbReference>
<proteinExistence type="predicted"/>
<sequence length="2077" mass="231850">MAATTKSVDHSLWWEPFSSLLTDLENASPSDDLPEPLAKKLKENHDWFVETVARFKSPNEKSKEALTSSEKIKIGPHELTVKPDFRDKALQVSSYLCLDEVQSYILVDRYLERGNVAENYIVHDPIHVVLLQYFIERQCLLKCTRQILMHACKAIMIYEAVLFSDRSATFFIRYCFLFSSYDYTAICGAVYLGNSLKEESLIREEALKLISDGLEGKLISVLEVLMSCSHPEQMDVDLFTLWAEETLLEDNLVLDVIFLIYYESLCTCTGERWKNLCLLYKGTLSGSYNFGKLAISPEALSSFYQAKIQLLLILIEALNLENLLQMVHDEIPFRQGACGFTLTEVREIDALMSGFDVFEMREGGPLILAWAVFLCLMSSLPQEEESNEFMEIDHVGYVRQAFEASSLSYFLEILQSGILKESDGPVAGYRSVLRTFISAFIASYEISLQEEDGTLNLILGILCYVYRGEESLCIQFWDRASFIDGPIRCLLCNLEGEFPFRTVELLRLLSSLCEGSWPAECVYNFLDKSTGISSLFDITSESLLDNVSQIVETQHPVPIPGIDGLHIPSRTHGHILKVVDGRTALVRWEHTKLAVFVLLLRLAQIPYLENNEEAFLTLDLLSRMVSCNTVVLSCLCCNICHLQATGMNGQIENNVWVVEIISNIVRNLSPNPSGAALMSMAFVILAKMLKCCPSNVAAVALKANIFDVASNSSTFNIGWNGLSSGSWLLSGKLAKMLLIDSEQNDYDCPLTISGLYSLSLSSVVMLDFTMELVRTGVEDDIVVSLIVFSLQYILVNHEYWKYKVKNTRWKVTLKVLEVMKTCILATASSEKLSDVIRDLLLYDSSIHNTLFRIMCTTSEALERLYLNRLIELVEIEGLQLAISSALDISYVMLTKISKDMTSSIPAFHQAVLSSTTKPISVIAAVISLISFFRDPAIQVAAAKLLAMLLQMAEPHPFINSCFCPDDKRMADLRLSINSILLEHWILNDDLFIAVLNLLASAARFQPAFLLAIFDTKEVTAVQLANIGGVKQTTNEPLSGSLGSETCSLVNAILQFVESSNDVINSNPCVLLNALNFLKALWHGAGQYTTILERLKSSDKFWKQLSNSVFQSAALEVPVLKSIKESEASLLGHKYRCQSAILETMAYDVFLMKKLLYAESVVKDPSESNKKIEADNNVMKSILSNWCKSSVLGSLIKSYTSCKYDNEIYFHAKVALSLLTVHIMGKLVAGDAGSLSVSLVEKIRHVYEKLTVQPAFSELLAQYSLRGYSEGKELKALIMSDLYYHLQGELEGRTMSAGPFKELSQFLIESKMVKIYEKKCSLDLFSNADDVHVFDLGRIQADLGLDMWDYSEWRTSKGIAETMLSCMQKANSMVLIGNSKLSSLKALITVLTVYEDSVSPLSSEFLSTGFGKPSILIPFCLATVINLFQTYILLQSLEKMTEVGGKIPDQLIFSCMEHICRSFLDTLEPLSRVPDVSEDVLDFLTSQADLLLHLTRSVRKSLSMSVCLLLLKTSGTGLKMLNDLRTIVSGVNNTMKLLIMLILLSMEFCWLDSHISGVKDKESTEGFAEISNVSLGLLPILCNCVTVAECRSLCLTALDLTLKGFLTPDTWFPIIHKHLQLQHVVLKLQDKNSFGSVPVLLKFFLTIARVRGGAEMLLNAGFFSSLKLLFADMSDGRVSSVINSGKKLSTLSDKKEKPQLIWGLGLAVITAMIHSLGESSLSIDIVANVIPYLFSEKAHLISYFLSAPDFPSDDHDKKRPRAQRTWTSLSKLMETEQTLTLMCVLAQHWNTWVKAMKDTDSQLREMSIHLLAFISRGNQRLGEAPSRTPPLLCPPILKDELDCCNRPSFVNSKNGWFALSPLGCISKPKFSGISTTALVIKDQATESNNHVSQTYFSDSVAIQIYRIAFLLLKFLCLQAEGAAKRAEELGYVDLAHFPELPMPEILHGIQDQAIAIVTELCETNRSKQIHSEVQQVCLLLLQTIEMALYLELCVLQICGIKPMLGRVEDVSKEVKLLMKATEGHAFLKGSMKSLSQIISLVYPDIPNVAMMMMGPCKTRGGLKRGIMKWFPEQHKTSS</sequence>
<accession>A0A8J5XSA4</accession>
<dbReference type="InterPro" id="IPR044840">
    <property type="entry name" value="Nup188"/>
</dbReference>
<dbReference type="EMBL" id="JAHUZN010000012">
    <property type="protein sequence ID" value="KAG8474213.1"/>
    <property type="molecule type" value="Genomic_DNA"/>
</dbReference>
<dbReference type="GO" id="GO:0006405">
    <property type="term" value="P:RNA export from nucleus"/>
    <property type="evidence" value="ECO:0007669"/>
    <property type="project" value="TreeGrafter"/>
</dbReference>
<dbReference type="GO" id="GO:0044611">
    <property type="term" value="C:nuclear pore inner ring"/>
    <property type="evidence" value="ECO:0007669"/>
    <property type="project" value="TreeGrafter"/>
</dbReference>
<comment type="caution">
    <text evidence="1">The sequence shown here is derived from an EMBL/GenBank/DDBJ whole genome shotgun (WGS) entry which is preliminary data.</text>
</comment>
<dbReference type="GO" id="GO:0006606">
    <property type="term" value="P:protein import into nucleus"/>
    <property type="evidence" value="ECO:0007669"/>
    <property type="project" value="TreeGrafter"/>
</dbReference>
<gene>
    <name evidence="1" type="ORF">CXB51_033588</name>
</gene>
<evidence type="ECO:0000313" key="2">
    <source>
        <dbReference type="Proteomes" id="UP000701853"/>
    </source>
</evidence>
<evidence type="ECO:0000313" key="1">
    <source>
        <dbReference type="EMBL" id="KAG8474213.1"/>
    </source>
</evidence>
<dbReference type="PANTHER" id="PTHR31431">
    <property type="entry name" value="NUCLEOPORIN NUP188 HOMOLOG"/>
    <property type="match status" value="1"/>
</dbReference>
<name>A0A8J5XSA4_9ROSI</name>
<dbReference type="Proteomes" id="UP000701853">
    <property type="component" value="Chromosome 12"/>
</dbReference>
<dbReference type="OrthoDB" id="552259at2759"/>
<reference evidence="1 2" key="1">
    <citation type="journal article" date="2021" name="bioRxiv">
        <title>The Gossypium anomalum genome as a resource for cotton improvement and evolutionary analysis of hybrid incompatibility.</title>
        <authorList>
            <person name="Grover C.E."/>
            <person name="Yuan D."/>
            <person name="Arick M.A."/>
            <person name="Miller E.R."/>
            <person name="Hu G."/>
            <person name="Peterson D.G."/>
            <person name="Wendel J.F."/>
            <person name="Udall J.A."/>
        </authorList>
    </citation>
    <scope>NUCLEOTIDE SEQUENCE [LARGE SCALE GENOMIC DNA]</scope>
    <source>
        <strain evidence="1">JFW-Udall</strain>
        <tissue evidence="1">Leaf</tissue>
    </source>
</reference>
<dbReference type="PANTHER" id="PTHR31431:SF1">
    <property type="entry name" value="NUCLEOPORIN NUP188"/>
    <property type="match status" value="1"/>
</dbReference>